<dbReference type="Ensembl" id="ENSSSCT00050065589.1">
    <property type="protein sequence ID" value="ENSSSCP00050028250.1"/>
    <property type="gene ID" value="ENSSSCG00050048145.1"/>
</dbReference>
<evidence type="ECO:0000259" key="3">
    <source>
        <dbReference type="Pfam" id="PF17490"/>
    </source>
</evidence>
<dbReference type="Gene3D" id="1.20.5.390">
    <property type="entry name" value="L1 transposable element, trimerization domain"/>
    <property type="match status" value="1"/>
</dbReference>
<protein>
    <recommendedName>
        <fullName evidence="6">L1 transposable element RRM domain-containing protein</fullName>
    </recommendedName>
</protein>
<reference evidence="4" key="1">
    <citation type="submission" date="2025-08" db="UniProtKB">
        <authorList>
            <consortium name="Ensembl"/>
        </authorList>
    </citation>
    <scope>IDENTIFICATION</scope>
</reference>
<dbReference type="PANTHER" id="PTHR11505">
    <property type="entry name" value="L1 TRANSPOSABLE ELEMENT-RELATED"/>
    <property type="match status" value="1"/>
</dbReference>
<proteinExistence type="inferred from homology"/>
<evidence type="ECO:0000313" key="4">
    <source>
        <dbReference type="Ensembl" id="ENSSSCP00050028250.1"/>
    </source>
</evidence>
<organism evidence="4 5">
    <name type="scientific">Sus scrofa</name>
    <name type="common">Pig</name>
    <dbReference type="NCBI Taxonomy" id="9823"/>
    <lineage>
        <taxon>Eukaryota</taxon>
        <taxon>Metazoa</taxon>
        <taxon>Chordata</taxon>
        <taxon>Craniata</taxon>
        <taxon>Vertebrata</taxon>
        <taxon>Euteleostomi</taxon>
        <taxon>Mammalia</taxon>
        <taxon>Eutheria</taxon>
        <taxon>Laurasiatheria</taxon>
        <taxon>Artiodactyla</taxon>
        <taxon>Suina</taxon>
        <taxon>Suidae</taxon>
        <taxon>Sus</taxon>
    </lineage>
</organism>
<dbReference type="InterPro" id="IPR042566">
    <property type="entry name" value="L1_C"/>
</dbReference>
<dbReference type="Proteomes" id="UP000694571">
    <property type="component" value="Unplaced"/>
</dbReference>
<dbReference type="FunFam" id="3.30.70.1820:FF:000002">
    <property type="entry name" value="LINE-1 retrotransposable element ORF1 protein"/>
    <property type="match status" value="1"/>
</dbReference>
<dbReference type="Gene3D" id="3.30.70.1820">
    <property type="entry name" value="L1 transposable element, RRM domain"/>
    <property type="match status" value="1"/>
</dbReference>
<dbReference type="Pfam" id="PF17490">
    <property type="entry name" value="Tnp_22_dsRBD"/>
    <property type="match status" value="1"/>
</dbReference>
<dbReference type="InterPro" id="IPR004244">
    <property type="entry name" value="Transposase_22"/>
</dbReference>
<accession>A0A8D1MTF0</accession>
<dbReference type="AlphaFoldDB" id="A0A8D1MTF0"/>
<sequence length="187" mass="21740">MNNSEERISDVEDRIMEITQTGQLTENQMKKHEINIRDLWDNIKWANLCIIGIPEGVGKDKGMENIFEEIIAGNFPNTDFKIQEAQRAPNKLNPNRPTLRHIIIKMAKVNDKERILKAAREKQSVNYKGTPIRLSADFSTETLQARREWQEVFKALKGKNMQPRILYPARISFKIEGEIKFFPTNQS</sequence>
<evidence type="ECO:0008006" key="6">
    <source>
        <dbReference type="Google" id="ProtNLM"/>
    </source>
</evidence>
<evidence type="ECO:0000256" key="1">
    <source>
        <dbReference type="ARBA" id="ARBA00061640"/>
    </source>
</evidence>
<dbReference type="InterPro" id="IPR035300">
    <property type="entry name" value="L1_dsRBD"/>
</dbReference>
<feature type="domain" description="L1 transposable element RRM" evidence="2">
    <location>
        <begin position="47"/>
        <end position="137"/>
    </location>
</feature>
<comment type="similarity">
    <text evidence="1">Belongs to the transposase 22 family.</text>
</comment>
<dbReference type="Pfam" id="PF02994">
    <property type="entry name" value="Transposase_22"/>
    <property type="match status" value="1"/>
</dbReference>
<evidence type="ECO:0000259" key="2">
    <source>
        <dbReference type="Pfam" id="PF02994"/>
    </source>
</evidence>
<dbReference type="InterPro" id="IPR043636">
    <property type="entry name" value="L1_RRM_dom"/>
</dbReference>
<name>A0A8D1MTF0_PIG</name>
<dbReference type="Gene3D" id="3.30.250.20">
    <property type="entry name" value="L1 transposable element, C-terminal domain"/>
    <property type="match status" value="1"/>
</dbReference>
<evidence type="ECO:0000313" key="5">
    <source>
        <dbReference type="Proteomes" id="UP000694571"/>
    </source>
</evidence>
<feature type="domain" description="L1 transposable element dsRBD-like" evidence="3">
    <location>
        <begin position="141"/>
        <end position="185"/>
    </location>
</feature>